<dbReference type="EMBL" id="LGRX02009818">
    <property type="protein sequence ID" value="KAK3271349.1"/>
    <property type="molecule type" value="Genomic_DNA"/>
</dbReference>
<evidence type="ECO:0000313" key="1">
    <source>
        <dbReference type="EMBL" id="KAK3271349.1"/>
    </source>
</evidence>
<organism evidence="1 2">
    <name type="scientific">Cymbomonas tetramitiformis</name>
    <dbReference type="NCBI Taxonomy" id="36881"/>
    <lineage>
        <taxon>Eukaryota</taxon>
        <taxon>Viridiplantae</taxon>
        <taxon>Chlorophyta</taxon>
        <taxon>Pyramimonadophyceae</taxon>
        <taxon>Pyramimonadales</taxon>
        <taxon>Pyramimonadaceae</taxon>
        <taxon>Cymbomonas</taxon>
    </lineage>
</organism>
<sequence length="192" mass="18516">MTAATEVSVVQASFSQPASAVVAASAAIDAPSYCLAAPTDEFPGGIEVLPPLEGPRTVEMGAHSMGIEPAYKRAPLMTRSPIVGCGVSPRGLGSHMPVVLLACILLCCGVARVAAAVHGGGGSAVAREPVVCYGQACIFSGIDSLSPVVRAQVIAAFQAAALSGGADTASGGATGGAPGGGAVIGSGTSIVG</sequence>
<keyword evidence="2" id="KW-1185">Reference proteome</keyword>
<accession>A0AAE0G4B9</accession>
<name>A0AAE0G4B9_9CHLO</name>
<reference evidence="1 2" key="1">
    <citation type="journal article" date="2015" name="Genome Biol. Evol.">
        <title>Comparative Genomics of a Bacterivorous Green Alga Reveals Evolutionary Causalities and Consequences of Phago-Mixotrophic Mode of Nutrition.</title>
        <authorList>
            <person name="Burns J.A."/>
            <person name="Paasch A."/>
            <person name="Narechania A."/>
            <person name="Kim E."/>
        </authorList>
    </citation>
    <scope>NUCLEOTIDE SEQUENCE [LARGE SCALE GENOMIC DNA]</scope>
    <source>
        <strain evidence="1 2">PLY_AMNH</strain>
    </source>
</reference>
<gene>
    <name evidence="1" type="ORF">CYMTET_20292</name>
</gene>
<dbReference type="Proteomes" id="UP001190700">
    <property type="component" value="Unassembled WGS sequence"/>
</dbReference>
<comment type="caution">
    <text evidence="1">The sequence shown here is derived from an EMBL/GenBank/DDBJ whole genome shotgun (WGS) entry which is preliminary data.</text>
</comment>
<dbReference type="AlphaFoldDB" id="A0AAE0G4B9"/>
<evidence type="ECO:0000313" key="2">
    <source>
        <dbReference type="Proteomes" id="UP001190700"/>
    </source>
</evidence>
<proteinExistence type="predicted"/>
<protein>
    <submittedName>
        <fullName evidence="1">Uncharacterized protein</fullName>
    </submittedName>
</protein>